<dbReference type="RefSeq" id="WP_170270619.1">
    <property type="nucleotide sequence ID" value="NZ_JABEQB010000008.1"/>
</dbReference>
<dbReference type="InterPro" id="IPR045886">
    <property type="entry name" value="ThiF/MoeB/HesA"/>
</dbReference>
<proteinExistence type="predicted"/>
<reference evidence="2 3" key="1">
    <citation type="submission" date="2020-04" db="EMBL/GenBank/DDBJ databases">
        <title>Draft genome sequence of Caldanaerobacter sunterraneus. strain 1523vc isolated from Griffin hot spring, Kamchatka, Russia.</title>
        <authorList>
            <person name="Toshchakov S.V."/>
            <person name="Podosokorskaya O.A."/>
            <person name="Kublanov I.V."/>
            <person name="Korzhenkov A."/>
            <person name="Patrushev M.V."/>
        </authorList>
    </citation>
    <scope>NUCLEOTIDE SEQUENCE [LARGE SCALE GENOMIC DNA]</scope>
    <source>
        <strain evidence="2 3">1523vc</strain>
    </source>
</reference>
<dbReference type="EMBL" id="JABEQB010000008">
    <property type="protein sequence ID" value="NNG66424.1"/>
    <property type="molecule type" value="Genomic_DNA"/>
</dbReference>
<gene>
    <name evidence="2" type="ORF">HKI81_04115</name>
</gene>
<evidence type="ECO:0000313" key="2">
    <source>
        <dbReference type="EMBL" id="NNG66424.1"/>
    </source>
</evidence>
<dbReference type="Pfam" id="PF00899">
    <property type="entry name" value="ThiF"/>
    <property type="match status" value="1"/>
</dbReference>
<dbReference type="PANTHER" id="PTHR10953">
    <property type="entry name" value="UBIQUITIN-ACTIVATING ENZYME E1"/>
    <property type="match status" value="1"/>
</dbReference>
<dbReference type="Gene3D" id="3.40.50.720">
    <property type="entry name" value="NAD(P)-binding Rossmann-like Domain"/>
    <property type="match status" value="1"/>
</dbReference>
<dbReference type="GO" id="GO:0019781">
    <property type="term" value="F:NEDD8 activating enzyme activity"/>
    <property type="evidence" value="ECO:0007669"/>
    <property type="project" value="TreeGrafter"/>
</dbReference>
<dbReference type="InterPro" id="IPR035985">
    <property type="entry name" value="Ubiquitin-activating_enz"/>
</dbReference>
<dbReference type="SUPFAM" id="SSF69572">
    <property type="entry name" value="Activating enzymes of the ubiquitin-like proteins"/>
    <property type="match status" value="1"/>
</dbReference>
<dbReference type="CDD" id="cd01483">
    <property type="entry name" value="E1_enzyme_family"/>
    <property type="match status" value="1"/>
</dbReference>
<comment type="caution">
    <text evidence="2">The sequence shown here is derived from an EMBL/GenBank/DDBJ whole genome shotgun (WGS) entry which is preliminary data.</text>
</comment>
<evidence type="ECO:0000313" key="3">
    <source>
        <dbReference type="Proteomes" id="UP000529861"/>
    </source>
</evidence>
<dbReference type="InterPro" id="IPR000594">
    <property type="entry name" value="ThiF_NAD_FAD-bd"/>
</dbReference>
<evidence type="ECO:0000259" key="1">
    <source>
        <dbReference type="Pfam" id="PF00899"/>
    </source>
</evidence>
<accession>A0A7Y2L618</accession>
<dbReference type="PANTHER" id="PTHR10953:SF6">
    <property type="entry name" value="NEDD8-ACTIVATING ENZYME E1 CATALYTIC SUBUNIT"/>
    <property type="match status" value="1"/>
</dbReference>
<dbReference type="Proteomes" id="UP000529861">
    <property type="component" value="Unassembled WGS sequence"/>
</dbReference>
<protein>
    <submittedName>
        <fullName evidence="2">Thiamine biosynthesis protein ThiF</fullName>
    </submittedName>
</protein>
<feature type="domain" description="THIF-type NAD/FAD binding fold" evidence="1">
    <location>
        <begin position="10"/>
        <end position="245"/>
    </location>
</feature>
<dbReference type="GO" id="GO:0045116">
    <property type="term" value="P:protein neddylation"/>
    <property type="evidence" value="ECO:0007669"/>
    <property type="project" value="TreeGrafter"/>
</dbReference>
<sequence length="255" mass="28745">MKRVVFDFSSITDYNIVVCGVGGTGSNLIPFLTQVVASDKSKNITITLADGDIVEEKNLKNQKFTQKDIGKPKAEVLAERYKRIYPDLDIYHYDRYITDVDTLVKLLFINQRTYTKYFPVLVGCVDNNATRQLFHRLFYNDVPADLIYIDSGNGTIEMSGQVVVGLKKGGKVILPPVGDVYPQIFDDNDDIQSEVGCSINNSEHPQNICTNVFSAVTIFSVLNTLLFFNKIYNHIYRFNAEEGTISSKSILKEKV</sequence>
<name>A0A7Y2L618_9THEO</name>
<dbReference type="GO" id="GO:0005737">
    <property type="term" value="C:cytoplasm"/>
    <property type="evidence" value="ECO:0007669"/>
    <property type="project" value="TreeGrafter"/>
</dbReference>
<organism evidence="2 3">
    <name type="scientific">Caldanaerobacter subterraneus</name>
    <dbReference type="NCBI Taxonomy" id="911092"/>
    <lineage>
        <taxon>Bacteria</taxon>
        <taxon>Bacillati</taxon>
        <taxon>Bacillota</taxon>
        <taxon>Clostridia</taxon>
        <taxon>Thermoanaerobacterales</taxon>
        <taxon>Thermoanaerobacteraceae</taxon>
        <taxon>Caldanaerobacter</taxon>
    </lineage>
</organism>
<dbReference type="AlphaFoldDB" id="A0A7Y2L618"/>